<feature type="domain" description="TadE-like" evidence="2">
    <location>
        <begin position="19"/>
        <end position="61"/>
    </location>
</feature>
<proteinExistence type="predicted"/>
<name>A0AA42W964_9BURK</name>
<dbReference type="RefSeq" id="WP_006225597.1">
    <property type="nucleotide sequence ID" value="NZ_ALJE01000020.1"/>
</dbReference>
<sequence length="163" mass="17257">MRAPIRNRNGHPARSPQRGIAALEFSLTLIMLLMFIFGVLSFGVLFWMQQQLASAATDGARAAVFAQFNGQSNVPVAACSAAMSAFSTGSAVVCTTATRPCTWVGSGGQPANCATVALTYDTQSWPLLATLQRLITTLPGMGPNWIPTRLRSQAVVQISQGTP</sequence>
<feature type="transmembrane region" description="Helical" evidence="1">
    <location>
        <begin position="21"/>
        <end position="48"/>
    </location>
</feature>
<evidence type="ECO:0000259" key="2">
    <source>
        <dbReference type="Pfam" id="PF07811"/>
    </source>
</evidence>
<dbReference type="InterPro" id="IPR012495">
    <property type="entry name" value="TadE-like_dom"/>
</dbReference>
<keyword evidence="1" id="KW-1133">Transmembrane helix</keyword>
<evidence type="ECO:0000313" key="4">
    <source>
        <dbReference type="Proteomes" id="UP001161276"/>
    </source>
</evidence>
<dbReference type="EMBL" id="JAOCKG010000004">
    <property type="protein sequence ID" value="MDH2050968.1"/>
    <property type="molecule type" value="Genomic_DNA"/>
</dbReference>
<dbReference type="AlphaFoldDB" id="A0AA42W964"/>
<keyword evidence="1" id="KW-0812">Transmembrane</keyword>
<keyword evidence="1" id="KW-0472">Membrane</keyword>
<dbReference type="Pfam" id="PF07811">
    <property type="entry name" value="TadE"/>
    <property type="match status" value="1"/>
</dbReference>
<evidence type="ECO:0000256" key="1">
    <source>
        <dbReference type="SAM" id="Phobius"/>
    </source>
</evidence>
<accession>A0AA42W964</accession>
<comment type="caution">
    <text evidence="3">The sequence shown here is derived from an EMBL/GenBank/DDBJ whole genome shotgun (WGS) entry which is preliminary data.</text>
</comment>
<dbReference type="Proteomes" id="UP001161276">
    <property type="component" value="Unassembled WGS sequence"/>
</dbReference>
<reference evidence="3" key="1">
    <citation type="submission" date="2022-09" db="EMBL/GenBank/DDBJ databases">
        <title>Intensive care unit water sources are persistently colonized with multi-drug resistant bacteria and are the site of extensive horizontal gene transfer of antibiotic resistance genes.</title>
        <authorList>
            <person name="Diorio-Toth L."/>
        </authorList>
    </citation>
    <scope>NUCLEOTIDE SEQUENCE</scope>
    <source>
        <strain evidence="3">GD03676</strain>
    </source>
</reference>
<gene>
    <name evidence="3" type="ORF">N5K24_11190</name>
</gene>
<organism evidence="3 4">
    <name type="scientific">Achromobacter marplatensis</name>
    <dbReference type="NCBI Taxonomy" id="470868"/>
    <lineage>
        <taxon>Bacteria</taxon>
        <taxon>Pseudomonadati</taxon>
        <taxon>Pseudomonadota</taxon>
        <taxon>Betaproteobacteria</taxon>
        <taxon>Burkholderiales</taxon>
        <taxon>Alcaligenaceae</taxon>
        <taxon>Achromobacter</taxon>
    </lineage>
</organism>
<evidence type="ECO:0000313" key="3">
    <source>
        <dbReference type="EMBL" id="MDH2050968.1"/>
    </source>
</evidence>
<protein>
    <submittedName>
        <fullName evidence="3">Pilus assembly protein</fullName>
    </submittedName>
</protein>